<sequence length="250" mass="28108">MAITVKPPAKADTDMDTETETETTIHACLDFAVQLVNRNNNPISHHNGFVAAENNKDHNQKFRLEPSAFCSLLQRLETDPRVSLDHFNVEYDPEMRLACFKITQGRLHALVTQKFGKLVSDAAKTTFPRIEQLFEWSSDFFSPPPESNSLGDGSESPGTLFDPISYLPRVVAEVAYSSPTTLEELEAKCARYISYTHGKVRAVIAVKIPYDRQNPRDIAGTRLDDCLVAVWVWDVKNERVKCAMSWASVT</sequence>
<dbReference type="GeneID" id="87951268"/>
<protein>
    <submittedName>
        <fullName evidence="1">Uncharacterized protein</fullName>
    </submittedName>
</protein>
<keyword evidence="2" id="KW-1185">Reference proteome</keyword>
<accession>A0AAX4J2G7</accession>
<dbReference type="KEGG" id="cdet:87951268"/>
<evidence type="ECO:0000313" key="2">
    <source>
        <dbReference type="Proteomes" id="UP001322277"/>
    </source>
</evidence>
<dbReference type="RefSeq" id="XP_062786975.1">
    <property type="nucleotide sequence ID" value="XM_062930924.1"/>
</dbReference>
<name>A0AAX4J2G7_9PEZI</name>
<proteinExistence type="predicted"/>
<gene>
    <name evidence="1" type="ORF">CDEST_14768</name>
</gene>
<dbReference type="Proteomes" id="UP001322277">
    <property type="component" value="Chromosome 10"/>
</dbReference>
<evidence type="ECO:0000313" key="1">
    <source>
        <dbReference type="EMBL" id="WQF89754.1"/>
    </source>
</evidence>
<reference evidence="2" key="1">
    <citation type="journal article" date="2023" name="bioRxiv">
        <title>Complete genome of the Medicago anthracnose fungus, Colletotrichum destructivum, reveals a mini-chromosome-like region within a core chromosome.</title>
        <authorList>
            <person name="Lapalu N."/>
            <person name="Simon A."/>
            <person name="Lu A."/>
            <person name="Plaumann P.-L."/>
            <person name="Amselem J."/>
            <person name="Pigne S."/>
            <person name="Auger A."/>
            <person name="Koch C."/>
            <person name="Dallery J.-F."/>
            <person name="O'Connell R.J."/>
        </authorList>
    </citation>
    <scope>NUCLEOTIDE SEQUENCE [LARGE SCALE GENOMIC DNA]</scope>
    <source>
        <strain evidence="2">CBS 520.97</strain>
    </source>
</reference>
<dbReference type="EMBL" id="CP137314">
    <property type="protein sequence ID" value="WQF89754.1"/>
    <property type="molecule type" value="Genomic_DNA"/>
</dbReference>
<organism evidence="1 2">
    <name type="scientific">Colletotrichum destructivum</name>
    <dbReference type="NCBI Taxonomy" id="34406"/>
    <lineage>
        <taxon>Eukaryota</taxon>
        <taxon>Fungi</taxon>
        <taxon>Dikarya</taxon>
        <taxon>Ascomycota</taxon>
        <taxon>Pezizomycotina</taxon>
        <taxon>Sordariomycetes</taxon>
        <taxon>Hypocreomycetidae</taxon>
        <taxon>Glomerellales</taxon>
        <taxon>Glomerellaceae</taxon>
        <taxon>Colletotrichum</taxon>
        <taxon>Colletotrichum destructivum species complex</taxon>
    </lineage>
</organism>
<dbReference type="AlphaFoldDB" id="A0AAX4J2G7"/>